<organism evidence="11">
    <name type="scientific">Timema cristinae</name>
    <name type="common">Walking stick</name>
    <dbReference type="NCBI Taxonomy" id="61476"/>
    <lineage>
        <taxon>Eukaryota</taxon>
        <taxon>Metazoa</taxon>
        <taxon>Ecdysozoa</taxon>
        <taxon>Arthropoda</taxon>
        <taxon>Hexapoda</taxon>
        <taxon>Insecta</taxon>
        <taxon>Pterygota</taxon>
        <taxon>Neoptera</taxon>
        <taxon>Polyneoptera</taxon>
        <taxon>Phasmatodea</taxon>
        <taxon>Timematodea</taxon>
        <taxon>Timematoidea</taxon>
        <taxon>Timematidae</taxon>
        <taxon>Timema</taxon>
    </lineage>
</organism>
<dbReference type="InterPro" id="IPR036058">
    <property type="entry name" value="Kazal_dom_sf"/>
</dbReference>
<gene>
    <name evidence="11" type="ORF">TCEB3V08_LOCUS948</name>
</gene>
<feature type="transmembrane region" description="Helical" evidence="8">
    <location>
        <begin position="896"/>
        <end position="922"/>
    </location>
</feature>
<feature type="domain" description="Kazal-like" evidence="10">
    <location>
        <begin position="549"/>
        <end position="601"/>
    </location>
</feature>
<keyword evidence="6 8" id="KW-0472">Membrane</keyword>
<sequence length="1677" mass="183970">MNLDKLQTMSAISLPRVLSPYGQCHEYESKEKLRLKGFSYSCATTASFMTRKALSSAILGQLSPKMTRKKKSQKPLSGKTSSEGTDECSHKGEQLALRTNRQRIYFKPVPVVTRPLVFSCQVKAQESVQGKSRVCSEREQTSENWVTGCVTPRPSVYATAFSIETSQRININKLSTLSAAWNTCQGGHLILGDPGSIPGACDPVSTLGARDTNLCSCSGSTSAQPVLGTLSPHQVLGRDPVYTPGTKDPVYTPGTRDPVSTPGTRDPVYTPGTRDPVSIPGTRDPVSTPGTRDPVSTPGTRDPVSTPGTRDPVSTPGTRDPVSTPGTRDPVSTPGTRDPVSTPGTRDPVSTPGTRDPVSTPGTRDPVSTPGTRDPVSTPGTRDPVSTPGTRDPVSTPGTRDPVSTPGTRDPVSTPGTRDPVSTPGTRDPVSTPGTRDPVSTPGTRDPVSTPSTRDTGTCSTRLPSRDLDNLKKKVDSPSLPRDEDMWNRYFKRYQALTAAHHLIKTIATASVASSKIRENSLLPSVMRRSISLLVCFTLVLVTWAERSPKRRHACICPRIYWPVCGTDGRSYSNECMLRCASSKGETRSDVKVAREGLCEEKIPQIKDNVVVNNPKLKCITKLRNIKPAQLYEGGQNNQIKKAAVLVPLCIVNGELSLLYTVRSPDLKRNSGQVSFPGGIMDKTDKDLQETALRETFEELGIQKSNVQIWGHGWLQGWLHSYPIRAPGTRSQNQSSPLGVQQVQRYRRGLLRSSTLEASHKLSSRGAASEFLRKVCETGFNSLCYHQDCIHVSWRWRELEYLVHAIGIADMAAGGVMIWLSWVHGFTFKIYCCSIFSSWGDRMWWFAGGIFMKDLSGMSHDNLLLTGGFTLALSGFVVVFGSHVGRWVDKSPRLKAAGTALVTQNLLLVICVTLVGLTFYFWEGILPVWHGWLLVSIQTAIVLTAAFSQVASVALQIILQKDWIIILCGGDLNKLAKVNSMLRTINLGTQVLAPIFVGVVQDQVSKLACVITIGVWNVISMVAELSHHVGDETLVLPKYCSSCRYYILLLLYNQNPRLSEIKKHQVHDPNCRTRYSDHILCPQSSRPSLGWFQYFTNSYWYDWKTYLKHRVFMASIGLALLYMTVLGFDAITTAFVSMQISSTLAGVSQGLAAIFGIIGSVSFPFLRQRIGLKLVGMVGLGSEIAAILACIISIWLPGSLFMAVAIDPTWKPNVENGTNNSDDSLEEKASVMALLGGIVVSRFGLWLADITITQIMQEEIEENKRGVLNGVQDSLNMGMDMLKSILVMVYPYPAQFGYCIILSFVSICTGALQLEQFLLDEASDLDLRLGHSKLVGTLNGEVQLPLPLGRTLVLWVATHGSLLGSISVPEYPKRLWNRHQGLLQGPDDLSRVPLLLWTTLTLPAQQSESQMARLCSKLVGLGPEQSPVSSAPDLVSAGNQPNLHLVTQIPGFCGCDTIFVIYRKGKTQFVKLYEQQPSIKDIAATFYDPSSTPDDVSEAGERMLLAVYRTPSTMADLNYHQYSAFVKSTTKPKPDHSSLLPTEGSAKYHSFRAYLQVQQWPGNQPPSEIWRWRNSGLPLLAASRSIMRPGVHTITSAPRFSSAICSEMPVPPYTHTARRFNDLVSLRHSLPICMQSSLSCLRPPPRTPSAPLIPQPSENVAAYLLDKEGDRENKERS</sequence>
<dbReference type="InterPro" id="IPR036259">
    <property type="entry name" value="MFS_trans_sf"/>
</dbReference>
<reference evidence="11" key="1">
    <citation type="submission" date="2020-11" db="EMBL/GenBank/DDBJ databases">
        <authorList>
            <person name="Tran Van P."/>
        </authorList>
    </citation>
    <scope>NUCLEOTIDE SEQUENCE</scope>
</reference>
<feature type="compositionally biased region" description="Polar residues" evidence="7">
    <location>
        <begin position="74"/>
        <end position="83"/>
    </location>
</feature>
<dbReference type="CDD" id="cd03426">
    <property type="entry name" value="NUDIX_CoAse_Nudt7"/>
    <property type="match status" value="1"/>
</dbReference>
<dbReference type="SUPFAM" id="SSF103473">
    <property type="entry name" value="MFS general substrate transporter"/>
    <property type="match status" value="1"/>
</dbReference>
<evidence type="ECO:0000256" key="1">
    <source>
        <dbReference type="ARBA" id="ARBA00004141"/>
    </source>
</evidence>
<dbReference type="EMBL" id="OC316613">
    <property type="protein sequence ID" value="CAD7392948.1"/>
    <property type="molecule type" value="Genomic_DNA"/>
</dbReference>
<dbReference type="InterPro" id="IPR000086">
    <property type="entry name" value="NUDIX_hydrolase_dom"/>
</dbReference>
<feature type="region of interest" description="Disordered" evidence="7">
    <location>
        <begin position="218"/>
        <end position="479"/>
    </location>
</feature>
<protein>
    <recommendedName>
        <fullName evidence="12">Solute carrier family 40 protein</fullName>
    </recommendedName>
</protein>
<evidence type="ECO:0000259" key="9">
    <source>
        <dbReference type="PROSITE" id="PS51462"/>
    </source>
</evidence>
<evidence type="ECO:0000256" key="7">
    <source>
        <dbReference type="SAM" id="MobiDB-lite"/>
    </source>
</evidence>
<evidence type="ECO:0000313" key="11">
    <source>
        <dbReference type="EMBL" id="CAD7392948.1"/>
    </source>
</evidence>
<dbReference type="Pfam" id="PF00293">
    <property type="entry name" value="NUDIX"/>
    <property type="match status" value="1"/>
</dbReference>
<dbReference type="PROSITE" id="PS00282">
    <property type="entry name" value="KAZAL_1"/>
    <property type="match status" value="1"/>
</dbReference>
<evidence type="ECO:0000256" key="4">
    <source>
        <dbReference type="ARBA" id="ARBA00022692"/>
    </source>
</evidence>
<dbReference type="InterPro" id="IPR015797">
    <property type="entry name" value="NUDIX_hydrolase-like_dom_sf"/>
</dbReference>
<keyword evidence="4 8" id="KW-0812">Transmembrane</keyword>
<dbReference type="Pfam" id="PF00050">
    <property type="entry name" value="Kazal_1"/>
    <property type="match status" value="1"/>
</dbReference>
<proteinExistence type="inferred from homology"/>
<name>A0A7R9GQY3_TIMCR</name>
<dbReference type="SUPFAM" id="SSF100895">
    <property type="entry name" value="Kazal-type serine protease inhibitors"/>
    <property type="match status" value="1"/>
</dbReference>
<evidence type="ECO:0000256" key="2">
    <source>
        <dbReference type="ARBA" id="ARBA00006279"/>
    </source>
</evidence>
<dbReference type="InterPro" id="IPR009716">
    <property type="entry name" value="Ferroportin-1"/>
</dbReference>
<dbReference type="InterPro" id="IPR002350">
    <property type="entry name" value="Kazal_dom"/>
</dbReference>
<dbReference type="Pfam" id="PF06963">
    <property type="entry name" value="FPN1"/>
    <property type="match status" value="2"/>
</dbReference>
<keyword evidence="5 8" id="KW-1133">Transmembrane helix</keyword>
<dbReference type="SUPFAM" id="SSF55811">
    <property type="entry name" value="Nudix"/>
    <property type="match status" value="1"/>
</dbReference>
<dbReference type="PANTHER" id="PTHR11660">
    <property type="entry name" value="SOLUTE CARRIER FAMILY 40 MEMBER"/>
    <property type="match status" value="1"/>
</dbReference>
<feature type="domain" description="Nudix hydrolase" evidence="9">
    <location>
        <begin position="640"/>
        <end position="822"/>
    </location>
</feature>
<dbReference type="GO" id="GO:0005381">
    <property type="term" value="F:iron ion transmembrane transporter activity"/>
    <property type="evidence" value="ECO:0007669"/>
    <property type="project" value="InterPro"/>
</dbReference>
<dbReference type="PROSITE" id="PS51465">
    <property type="entry name" value="KAZAL_2"/>
    <property type="match status" value="1"/>
</dbReference>
<feature type="transmembrane region" description="Helical" evidence="8">
    <location>
        <begin position="1229"/>
        <end position="1248"/>
    </location>
</feature>
<evidence type="ECO:0000256" key="8">
    <source>
        <dbReference type="SAM" id="Phobius"/>
    </source>
</evidence>
<dbReference type="Gene3D" id="3.30.60.30">
    <property type="match status" value="1"/>
</dbReference>
<dbReference type="PROSITE" id="PS51462">
    <property type="entry name" value="NUDIX"/>
    <property type="match status" value="1"/>
</dbReference>
<dbReference type="PANTHER" id="PTHR11660:SF57">
    <property type="entry name" value="SOLUTE CARRIER FAMILY 40 MEMBER"/>
    <property type="match status" value="1"/>
</dbReference>
<feature type="region of interest" description="Disordered" evidence="7">
    <location>
        <begin position="64"/>
        <end position="92"/>
    </location>
</feature>
<comment type="subcellular location">
    <subcellularLocation>
        <location evidence="1">Membrane</location>
        <topology evidence="1">Multi-pass membrane protein</topology>
    </subcellularLocation>
</comment>
<evidence type="ECO:0008006" key="12">
    <source>
        <dbReference type="Google" id="ProtNLM"/>
    </source>
</evidence>
<evidence type="ECO:0000256" key="3">
    <source>
        <dbReference type="ARBA" id="ARBA00022448"/>
    </source>
</evidence>
<feature type="transmembrane region" description="Helical" evidence="8">
    <location>
        <begin position="863"/>
        <end position="884"/>
    </location>
</feature>
<dbReference type="GO" id="GO:0016020">
    <property type="term" value="C:membrane"/>
    <property type="evidence" value="ECO:0007669"/>
    <property type="project" value="UniProtKB-SubCell"/>
</dbReference>
<feature type="transmembrane region" description="Helical" evidence="8">
    <location>
        <begin position="801"/>
        <end position="822"/>
    </location>
</feature>
<dbReference type="GO" id="GO:0010945">
    <property type="term" value="F:coenzyme A diphosphatase activity"/>
    <property type="evidence" value="ECO:0007669"/>
    <property type="project" value="InterPro"/>
</dbReference>
<feature type="transmembrane region" description="Helical" evidence="8">
    <location>
        <begin position="1285"/>
        <end position="1307"/>
    </location>
</feature>
<dbReference type="InterPro" id="IPR045121">
    <property type="entry name" value="CoAse"/>
</dbReference>
<feature type="compositionally biased region" description="Polar residues" evidence="7">
    <location>
        <begin position="441"/>
        <end position="463"/>
    </location>
</feature>
<dbReference type="SMART" id="SM00280">
    <property type="entry name" value="KAZAL"/>
    <property type="match status" value="1"/>
</dbReference>
<dbReference type="CDD" id="cd17480">
    <property type="entry name" value="MFS_SLC40A1_like"/>
    <property type="match status" value="1"/>
</dbReference>
<keyword evidence="3" id="KW-0813">Transport</keyword>
<feature type="transmembrane region" description="Helical" evidence="8">
    <location>
        <begin position="1111"/>
        <end position="1135"/>
    </location>
</feature>
<feature type="transmembrane region" description="Helical" evidence="8">
    <location>
        <begin position="928"/>
        <end position="955"/>
    </location>
</feature>
<comment type="similarity">
    <text evidence="2">Belongs to the ferroportin (FP) (TC 2.A.100) family. SLC40A subfamily.</text>
</comment>
<feature type="transmembrane region" description="Helical" evidence="8">
    <location>
        <begin position="1178"/>
        <end position="1206"/>
    </location>
</feature>
<evidence type="ECO:0000259" key="10">
    <source>
        <dbReference type="PROSITE" id="PS51465"/>
    </source>
</evidence>
<dbReference type="Gene3D" id="1.20.1250.20">
    <property type="entry name" value="MFS general substrate transporter like domains"/>
    <property type="match status" value="1"/>
</dbReference>
<evidence type="ECO:0000256" key="6">
    <source>
        <dbReference type="ARBA" id="ARBA00023136"/>
    </source>
</evidence>
<feature type="compositionally biased region" description="Basic and acidic residues" evidence="7">
    <location>
        <begin position="464"/>
        <end position="479"/>
    </location>
</feature>
<evidence type="ECO:0000256" key="5">
    <source>
        <dbReference type="ARBA" id="ARBA00022989"/>
    </source>
</evidence>
<feature type="transmembrane region" description="Helical" evidence="8">
    <location>
        <begin position="1147"/>
        <end position="1166"/>
    </location>
</feature>
<dbReference type="Gene3D" id="3.90.79.10">
    <property type="entry name" value="Nucleoside Triphosphate Pyrophosphohydrolase"/>
    <property type="match status" value="1"/>
</dbReference>
<accession>A0A7R9GQY3</accession>